<feature type="domain" description="Plant heme peroxidase family profile" evidence="2">
    <location>
        <begin position="33"/>
        <end position="64"/>
    </location>
</feature>
<dbReference type="InterPro" id="IPR002016">
    <property type="entry name" value="Haem_peroxidase"/>
</dbReference>
<dbReference type="Pfam" id="PF00141">
    <property type="entry name" value="peroxidase"/>
    <property type="match status" value="1"/>
</dbReference>
<dbReference type="PROSITE" id="PS50873">
    <property type="entry name" value="PEROXIDASE_4"/>
    <property type="match status" value="1"/>
</dbReference>
<protein>
    <recommendedName>
        <fullName evidence="2">Plant heme peroxidase family profile domain-containing protein</fullName>
    </recommendedName>
</protein>
<dbReference type="GO" id="GO:0006979">
    <property type="term" value="P:response to oxidative stress"/>
    <property type="evidence" value="ECO:0007669"/>
    <property type="project" value="InterPro"/>
</dbReference>
<comment type="caution">
    <text evidence="3">The sequence shown here is derived from an EMBL/GenBank/DDBJ whole genome shotgun (WGS) entry which is preliminary data.</text>
</comment>
<dbReference type="GO" id="GO:0004601">
    <property type="term" value="F:peroxidase activity"/>
    <property type="evidence" value="ECO:0007669"/>
    <property type="project" value="InterPro"/>
</dbReference>
<sequence>MKRSLVRYSEMLPSLQDFSVRRFTIVLYRDVTNRNSLHGLEAIDEAKRALEQECPGLISCADII</sequence>
<dbReference type="AlphaFoldDB" id="A0A8T2T541"/>
<gene>
    <name evidence="3" type="ORF">KP509_15G052800</name>
</gene>
<accession>A0A8T2T541</accession>
<dbReference type="SUPFAM" id="SSF48113">
    <property type="entry name" value="Heme-dependent peroxidases"/>
    <property type="match status" value="1"/>
</dbReference>
<keyword evidence="4" id="KW-1185">Reference proteome</keyword>
<name>A0A8T2T541_CERRI</name>
<dbReference type="InterPro" id="IPR010255">
    <property type="entry name" value="Haem_peroxidase_sf"/>
</dbReference>
<dbReference type="GO" id="GO:0020037">
    <property type="term" value="F:heme binding"/>
    <property type="evidence" value="ECO:0007669"/>
    <property type="project" value="InterPro"/>
</dbReference>
<evidence type="ECO:0000256" key="1">
    <source>
        <dbReference type="RuleBase" id="RU004241"/>
    </source>
</evidence>
<evidence type="ECO:0000259" key="2">
    <source>
        <dbReference type="PROSITE" id="PS50873"/>
    </source>
</evidence>
<reference evidence="3" key="1">
    <citation type="submission" date="2021-08" db="EMBL/GenBank/DDBJ databases">
        <title>WGS assembly of Ceratopteris richardii.</title>
        <authorList>
            <person name="Marchant D.B."/>
            <person name="Chen G."/>
            <person name="Jenkins J."/>
            <person name="Shu S."/>
            <person name="Leebens-Mack J."/>
            <person name="Grimwood J."/>
            <person name="Schmutz J."/>
            <person name="Soltis P."/>
            <person name="Soltis D."/>
            <person name="Chen Z.-H."/>
        </authorList>
    </citation>
    <scope>NUCLEOTIDE SEQUENCE</scope>
    <source>
        <strain evidence="3">Whitten #5841</strain>
        <tissue evidence="3">Leaf</tissue>
    </source>
</reference>
<dbReference type="EMBL" id="CM035420">
    <property type="protein sequence ID" value="KAH7404996.1"/>
    <property type="molecule type" value="Genomic_DNA"/>
</dbReference>
<organism evidence="3 4">
    <name type="scientific">Ceratopteris richardii</name>
    <name type="common">Triangle waterfern</name>
    <dbReference type="NCBI Taxonomy" id="49495"/>
    <lineage>
        <taxon>Eukaryota</taxon>
        <taxon>Viridiplantae</taxon>
        <taxon>Streptophyta</taxon>
        <taxon>Embryophyta</taxon>
        <taxon>Tracheophyta</taxon>
        <taxon>Polypodiopsida</taxon>
        <taxon>Polypodiidae</taxon>
        <taxon>Polypodiales</taxon>
        <taxon>Pteridineae</taxon>
        <taxon>Pteridaceae</taxon>
        <taxon>Parkerioideae</taxon>
        <taxon>Ceratopteris</taxon>
    </lineage>
</organism>
<evidence type="ECO:0000313" key="3">
    <source>
        <dbReference type="EMBL" id="KAH7404996.1"/>
    </source>
</evidence>
<dbReference type="OrthoDB" id="1163173at2759"/>
<dbReference type="Proteomes" id="UP000825935">
    <property type="component" value="Chromosome 15"/>
</dbReference>
<comment type="similarity">
    <text evidence="1">Belongs to the peroxidase family.</text>
</comment>
<evidence type="ECO:0000313" key="4">
    <source>
        <dbReference type="Proteomes" id="UP000825935"/>
    </source>
</evidence>
<proteinExistence type="inferred from homology"/>
<dbReference type="Gene3D" id="1.10.520.10">
    <property type="match status" value="1"/>
</dbReference>